<dbReference type="SMART" id="SM00409">
    <property type="entry name" value="IG"/>
    <property type="match status" value="1"/>
</dbReference>
<sequence>MSRIQTKALGSGDQRPPCSAAGRTYWTHSVTHAARDDSQRSRGVRDIQWLQFEQDPPWILNCTSLSSNPNPTTNPPPDFRRTTDFLRLTQQGSFKVKETNIELDDKREVNHEVTVLGLDKGHVTIREKFKLNKDHRNNNNGGEESFVVDLRSPVHVVRRGNFSIREEWLPIPVQKPPMMVLLKPDGKFNQNYICASAKGFPEMAPLRSGGTEEAVFRKKDYIIEKYYASTFTNITLNKRLSVSTNLEVMFDTDFGDPQKSTDPSLFLVPNSGSTQIRPASAPAYLLIVAEKYLSHQGNRVIITDEVSSFSIVPTKEMTNVTNNAGLPLGNNSSGLRLDTVSSPSDVDIDYYITRNGGWPRNRVIILQTLSTSALLLNLATWSDPQKSSTVADVLKDWSRESDVVLVNSPTETRVQDLVATLGKSRQAAGRDIAIDLNSCLSSFNGPPQSLEIEVQTDTESKSLIVNCSFDKPSSTTMAVLAIHIIKPSSQGEEESQDQVSDDKKKPSQLEDALATIRIGETKPKVKDDSGMGRFSVEGYINSSYPSACFLELNISNISAADAGLYQCRAEVLDSSFSFRTDWAETNVTVTGEHYDD</sequence>
<dbReference type="EMBL" id="PZQS01000014">
    <property type="protein sequence ID" value="PVD18824.1"/>
    <property type="molecule type" value="Genomic_DNA"/>
</dbReference>
<dbReference type="InterPro" id="IPR036179">
    <property type="entry name" value="Ig-like_dom_sf"/>
</dbReference>
<dbReference type="InterPro" id="IPR013783">
    <property type="entry name" value="Ig-like_fold"/>
</dbReference>
<feature type="domain" description="Immunoglobulin" evidence="2">
    <location>
        <begin position="452"/>
        <end position="590"/>
    </location>
</feature>
<feature type="region of interest" description="Disordered" evidence="1">
    <location>
        <begin position="1"/>
        <end position="22"/>
    </location>
</feature>
<accession>A0A2T7NCC1</accession>
<dbReference type="AlphaFoldDB" id="A0A2T7NCC1"/>
<evidence type="ECO:0000313" key="3">
    <source>
        <dbReference type="EMBL" id="PVD18824.1"/>
    </source>
</evidence>
<gene>
    <name evidence="3" type="ORF">C0Q70_21377</name>
</gene>
<comment type="caution">
    <text evidence="3">The sequence shown here is derived from an EMBL/GenBank/DDBJ whole genome shotgun (WGS) entry which is preliminary data.</text>
</comment>
<evidence type="ECO:0000313" key="4">
    <source>
        <dbReference type="Proteomes" id="UP000245119"/>
    </source>
</evidence>
<organism evidence="3 4">
    <name type="scientific">Pomacea canaliculata</name>
    <name type="common">Golden apple snail</name>
    <dbReference type="NCBI Taxonomy" id="400727"/>
    <lineage>
        <taxon>Eukaryota</taxon>
        <taxon>Metazoa</taxon>
        <taxon>Spiralia</taxon>
        <taxon>Lophotrochozoa</taxon>
        <taxon>Mollusca</taxon>
        <taxon>Gastropoda</taxon>
        <taxon>Caenogastropoda</taxon>
        <taxon>Architaenioglossa</taxon>
        <taxon>Ampullarioidea</taxon>
        <taxon>Ampullariidae</taxon>
        <taxon>Pomacea</taxon>
    </lineage>
</organism>
<evidence type="ECO:0000259" key="2">
    <source>
        <dbReference type="SMART" id="SM00409"/>
    </source>
</evidence>
<reference evidence="3 4" key="1">
    <citation type="submission" date="2018-04" db="EMBL/GenBank/DDBJ databases">
        <title>The genome of golden apple snail Pomacea canaliculata provides insight into stress tolerance and invasive adaptation.</title>
        <authorList>
            <person name="Liu C."/>
            <person name="Liu B."/>
            <person name="Ren Y."/>
            <person name="Zhang Y."/>
            <person name="Wang H."/>
            <person name="Li S."/>
            <person name="Jiang F."/>
            <person name="Yin L."/>
            <person name="Zhang G."/>
            <person name="Qian W."/>
            <person name="Fan W."/>
        </authorList>
    </citation>
    <scope>NUCLEOTIDE SEQUENCE [LARGE SCALE GENOMIC DNA]</scope>
    <source>
        <strain evidence="3">SZHN2017</strain>
        <tissue evidence="3">Muscle</tissue>
    </source>
</reference>
<dbReference type="Gene3D" id="2.60.40.10">
    <property type="entry name" value="Immunoglobulins"/>
    <property type="match status" value="1"/>
</dbReference>
<dbReference type="InterPro" id="IPR003599">
    <property type="entry name" value="Ig_sub"/>
</dbReference>
<dbReference type="SUPFAM" id="SSF48726">
    <property type="entry name" value="Immunoglobulin"/>
    <property type="match status" value="1"/>
</dbReference>
<evidence type="ECO:0000256" key="1">
    <source>
        <dbReference type="SAM" id="MobiDB-lite"/>
    </source>
</evidence>
<name>A0A2T7NCC1_POMCA</name>
<feature type="region of interest" description="Disordered" evidence="1">
    <location>
        <begin position="488"/>
        <end position="508"/>
    </location>
</feature>
<proteinExistence type="predicted"/>
<keyword evidence="4" id="KW-1185">Reference proteome</keyword>
<dbReference type="Proteomes" id="UP000245119">
    <property type="component" value="Linkage Group LG14"/>
</dbReference>
<protein>
    <recommendedName>
        <fullName evidence="2">Immunoglobulin domain-containing protein</fullName>
    </recommendedName>
</protein>